<evidence type="ECO:0000313" key="6">
    <source>
        <dbReference type="Proteomes" id="UP000321501"/>
    </source>
</evidence>
<dbReference type="GO" id="GO:0016887">
    <property type="term" value="F:ATP hydrolysis activity"/>
    <property type="evidence" value="ECO:0007669"/>
    <property type="project" value="TreeGrafter"/>
</dbReference>
<evidence type="ECO:0000259" key="3">
    <source>
        <dbReference type="PROSITE" id="PS51192"/>
    </source>
</evidence>
<reference evidence="5 6" key="1">
    <citation type="submission" date="2019-07" db="EMBL/GenBank/DDBJ databases">
        <title>Complete Genome Sequence of Leptotrichia wadei Strain JMUB3934.</title>
        <authorList>
            <person name="Watanabe S."/>
            <person name="Cui L."/>
        </authorList>
    </citation>
    <scope>NUCLEOTIDE SEQUENCE [LARGE SCALE GENOMIC DNA]</scope>
    <source>
        <strain evidence="5 6">JMUB3934</strain>
    </source>
</reference>
<dbReference type="Proteomes" id="UP000321501">
    <property type="component" value="Chromosome"/>
</dbReference>
<accession>A0A510KI33</accession>
<feature type="domain" description="Helicase C-terminal" evidence="4">
    <location>
        <begin position="235"/>
        <end position="389"/>
    </location>
</feature>
<dbReference type="Gene3D" id="3.40.50.300">
    <property type="entry name" value="P-loop containing nucleotide triphosphate hydrolases"/>
    <property type="match status" value="2"/>
</dbReference>
<dbReference type="GO" id="GO:0005524">
    <property type="term" value="F:ATP binding"/>
    <property type="evidence" value="ECO:0007669"/>
    <property type="project" value="UniProtKB-KW"/>
</dbReference>
<dbReference type="SUPFAM" id="SSF52540">
    <property type="entry name" value="P-loop containing nucleoside triphosphate hydrolases"/>
    <property type="match status" value="1"/>
</dbReference>
<evidence type="ECO:0000259" key="4">
    <source>
        <dbReference type="PROSITE" id="PS51194"/>
    </source>
</evidence>
<dbReference type="InterPro" id="IPR027417">
    <property type="entry name" value="P-loop_NTPase"/>
</dbReference>
<dbReference type="Pfam" id="PF00270">
    <property type="entry name" value="DEAD"/>
    <property type="match status" value="1"/>
</dbReference>
<dbReference type="InterPro" id="IPR011545">
    <property type="entry name" value="DEAD/DEAH_box_helicase_dom"/>
</dbReference>
<dbReference type="PANTHER" id="PTHR47962">
    <property type="entry name" value="ATP-DEPENDENT HELICASE LHR-RELATED-RELATED"/>
    <property type="match status" value="1"/>
</dbReference>
<dbReference type="InterPro" id="IPR001650">
    <property type="entry name" value="Helicase_C-like"/>
</dbReference>
<dbReference type="SMART" id="SM00487">
    <property type="entry name" value="DEXDc"/>
    <property type="match status" value="1"/>
</dbReference>
<organism evidence="5 6">
    <name type="scientific">Leptotrichia wadei</name>
    <dbReference type="NCBI Taxonomy" id="157687"/>
    <lineage>
        <taxon>Bacteria</taxon>
        <taxon>Fusobacteriati</taxon>
        <taxon>Fusobacteriota</taxon>
        <taxon>Fusobacteriia</taxon>
        <taxon>Fusobacteriales</taxon>
        <taxon>Leptotrichiaceae</taxon>
        <taxon>Leptotrichia</taxon>
    </lineage>
</organism>
<dbReference type="PANTHER" id="PTHR47962:SF5">
    <property type="entry name" value="ATP-DEPENDENT HELICASE LHR-RELATED"/>
    <property type="match status" value="1"/>
</dbReference>
<evidence type="ECO:0000256" key="2">
    <source>
        <dbReference type="ARBA" id="ARBA00022840"/>
    </source>
</evidence>
<dbReference type="PROSITE" id="PS51192">
    <property type="entry name" value="HELICASE_ATP_BIND_1"/>
    <property type="match status" value="1"/>
</dbReference>
<keyword evidence="5" id="KW-0378">Hydrolase</keyword>
<name>A0A510KI33_9FUSO</name>
<dbReference type="InterPro" id="IPR014001">
    <property type="entry name" value="Helicase_ATP-bd"/>
</dbReference>
<evidence type="ECO:0000256" key="1">
    <source>
        <dbReference type="ARBA" id="ARBA00022741"/>
    </source>
</evidence>
<dbReference type="GO" id="GO:0003677">
    <property type="term" value="F:DNA binding"/>
    <property type="evidence" value="ECO:0007669"/>
    <property type="project" value="TreeGrafter"/>
</dbReference>
<sequence length="705" mass="82400">MDTYNMLKKEIRRYIYDQKWQQFTKIQDHSIKLYSESEDNLILIAPTASGKTEAAFLPAINSIENWEEGIKIVYISPLIALINDQFNRISELCKYMEITVTRWHGEASQSKKRDILKNPKGILLITPESLEALFVTKSDRVRKLFYNVENIIVDEIHSFIGSNRGIQLKSLLERMNSYIENNNPRIIGMSATVSEENYSDLKEIFQNERTTKIIRDKGRNELKIDYNFYSDKTEALNKIYEYSKRETMLVFPNTRQKVEMIAANLKKKSQKEKKYISYFSHHASVSKNIRTMVENFAKESNKNLFTICCTSTLELGIDIGAVDSIVQYNAPHSVSSLAQRLGRSGRRTGINNLHFISDEKWNLLQGLSAISIYKKGKVDKIDVVKKPYDVMAHQILSLIVEKSEINLSEFKKIIQKYQTWKNIEYEEFSNICNYLLKEKYIEILDNNVIAGINLEKLLKKAEFYTQFKVEDMYSVYNNQNKVGELPLGIRVNIDDNIYLAAGIWKIKKVDEKVKKIFVKKATDGKAPRFLGEEGEITDELRKEMKEILFDKKNWEKYSEKIRKNLEIISKNLILKQKIYFYLDKNRKDIKTFRSTKIDRTLMILLLIFLDLKDFRELNDTIQSNDNVIEEAVNNIIKSGINETQIVNFFENDIKESRKLEKISLVDAYLSSNKYMLLVPDNLKIKYVIDNKLDIEGIEDFLDIKK</sequence>
<dbReference type="SMART" id="SM00490">
    <property type="entry name" value="HELICc"/>
    <property type="match status" value="1"/>
</dbReference>
<keyword evidence="2" id="KW-0067">ATP-binding</keyword>
<evidence type="ECO:0000313" key="5">
    <source>
        <dbReference type="EMBL" id="BBM50311.1"/>
    </source>
</evidence>
<dbReference type="Pfam" id="PF00271">
    <property type="entry name" value="Helicase_C"/>
    <property type="match status" value="1"/>
</dbReference>
<keyword evidence="1" id="KW-0547">Nucleotide-binding</keyword>
<feature type="domain" description="Helicase ATP-binding" evidence="3">
    <location>
        <begin position="32"/>
        <end position="211"/>
    </location>
</feature>
<dbReference type="EMBL" id="AP019835">
    <property type="protein sequence ID" value="BBM50311.1"/>
    <property type="molecule type" value="Genomic_DNA"/>
</dbReference>
<dbReference type="RefSeq" id="WP_146964620.1">
    <property type="nucleotide sequence ID" value="NZ_AP019835.1"/>
</dbReference>
<gene>
    <name evidence="5" type="ORF">JMUB3934_1610</name>
</gene>
<dbReference type="GO" id="GO:0004386">
    <property type="term" value="F:helicase activity"/>
    <property type="evidence" value="ECO:0007669"/>
    <property type="project" value="UniProtKB-KW"/>
</dbReference>
<keyword evidence="5" id="KW-0347">Helicase</keyword>
<dbReference type="AlphaFoldDB" id="A0A510KI33"/>
<proteinExistence type="predicted"/>
<dbReference type="PROSITE" id="PS51194">
    <property type="entry name" value="HELICASE_CTER"/>
    <property type="match status" value="1"/>
</dbReference>
<protein>
    <submittedName>
        <fullName evidence="5">DEAD/DEAH box helicase domain protein</fullName>
    </submittedName>
</protein>
<dbReference type="InterPro" id="IPR052511">
    <property type="entry name" value="ATP-dep_Helicase"/>
</dbReference>